<keyword evidence="3" id="KW-0813">Transport</keyword>
<dbReference type="STRING" id="861450.HMPREF0080_02079"/>
<dbReference type="CDD" id="cd03225">
    <property type="entry name" value="ABC_cobalt_CbiO_domain1"/>
    <property type="match status" value="1"/>
</dbReference>
<keyword evidence="4" id="KW-1003">Cell membrane</keyword>
<comment type="subcellular location">
    <subcellularLocation>
        <location evidence="1">Cell membrane</location>
        <topology evidence="1">Peripheral membrane protein</topology>
    </subcellularLocation>
</comment>
<proteinExistence type="inferred from homology"/>
<evidence type="ECO:0000256" key="4">
    <source>
        <dbReference type="ARBA" id="ARBA00022475"/>
    </source>
</evidence>
<dbReference type="PANTHER" id="PTHR43553">
    <property type="entry name" value="HEAVY METAL TRANSPORTER"/>
    <property type="match status" value="1"/>
</dbReference>
<dbReference type="SUPFAM" id="SSF52540">
    <property type="entry name" value="P-loop containing nucleoside triphosphate hydrolases"/>
    <property type="match status" value="1"/>
</dbReference>
<keyword evidence="8" id="KW-0472">Membrane</keyword>
<sequence>MNELQPILSFSAVDFWYDENHVENKALQNLTFSVRPGERVGLIGGNGAGKSTLLKLPVALLPVRTGTVQTAGMEITDKTIAAVRRRIGYLFQDSESQLFMPTVAKDVAFAAESSGLSREETACRTTAALSLVQMEAMADKQIYRLSGGQKKLTAIAGLLVLKPDLILMDEPSSTLDPKNRRNLIAVLNSLDCAKIIASHDLDFIYDTCDRVLLLHAGKIAADGPAAEILQQKDLLEHCDLELPLRLQR</sequence>
<evidence type="ECO:0000313" key="10">
    <source>
        <dbReference type="EMBL" id="EHM37743.1"/>
    </source>
</evidence>
<evidence type="ECO:0000256" key="8">
    <source>
        <dbReference type="ARBA" id="ARBA00023136"/>
    </source>
</evidence>
<evidence type="ECO:0000256" key="5">
    <source>
        <dbReference type="ARBA" id="ARBA00022741"/>
    </source>
</evidence>
<evidence type="ECO:0000256" key="7">
    <source>
        <dbReference type="ARBA" id="ARBA00022967"/>
    </source>
</evidence>
<comment type="similarity">
    <text evidence="2">Belongs to the ABC transporter superfamily.</text>
</comment>
<name>G9YK69_9FIRM</name>
<dbReference type="InterPro" id="IPR015856">
    <property type="entry name" value="ABC_transpr_CbiO/EcfA_su"/>
</dbReference>
<dbReference type="OrthoDB" id="9784332at2"/>
<keyword evidence="5" id="KW-0547">Nucleotide-binding</keyword>
<dbReference type="GO" id="GO:0005524">
    <property type="term" value="F:ATP binding"/>
    <property type="evidence" value="ECO:0007669"/>
    <property type="project" value="UniProtKB-KW"/>
</dbReference>
<dbReference type="HOGENOM" id="CLU_000604_1_22_9"/>
<dbReference type="GO" id="GO:0042626">
    <property type="term" value="F:ATPase-coupled transmembrane transporter activity"/>
    <property type="evidence" value="ECO:0007669"/>
    <property type="project" value="TreeGrafter"/>
</dbReference>
<accession>G9YK69</accession>
<keyword evidence="6 10" id="KW-0067">ATP-binding</keyword>
<protein>
    <submittedName>
        <fullName evidence="10">ABC transporter, ATP-binding protein</fullName>
    </submittedName>
</protein>
<dbReference type="EMBL" id="AGCJ01000092">
    <property type="protein sequence ID" value="EHM37743.1"/>
    <property type="molecule type" value="Genomic_DNA"/>
</dbReference>
<dbReference type="FunFam" id="3.40.50.300:FF:000224">
    <property type="entry name" value="Energy-coupling factor transporter ATP-binding protein EcfA"/>
    <property type="match status" value="1"/>
</dbReference>
<dbReference type="InterPro" id="IPR003593">
    <property type="entry name" value="AAA+_ATPase"/>
</dbReference>
<dbReference type="eggNOG" id="COG1122">
    <property type="taxonomic scope" value="Bacteria"/>
</dbReference>
<dbReference type="InterPro" id="IPR050095">
    <property type="entry name" value="ECF_ABC_transporter_ATP-bd"/>
</dbReference>
<keyword evidence="7" id="KW-1278">Translocase</keyword>
<dbReference type="SMART" id="SM00382">
    <property type="entry name" value="AAA"/>
    <property type="match status" value="1"/>
</dbReference>
<evidence type="ECO:0000259" key="9">
    <source>
        <dbReference type="PROSITE" id="PS50893"/>
    </source>
</evidence>
<evidence type="ECO:0000256" key="1">
    <source>
        <dbReference type="ARBA" id="ARBA00004202"/>
    </source>
</evidence>
<comment type="caution">
    <text evidence="10">The sequence shown here is derived from an EMBL/GenBank/DDBJ whole genome shotgun (WGS) entry which is preliminary data.</text>
</comment>
<dbReference type="GO" id="GO:0016887">
    <property type="term" value="F:ATP hydrolysis activity"/>
    <property type="evidence" value="ECO:0007669"/>
    <property type="project" value="InterPro"/>
</dbReference>
<evidence type="ECO:0000256" key="2">
    <source>
        <dbReference type="ARBA" id="ARBA00005417"/>
    </source>
</evidence>
<dbReference type="PATRIC" id="fig|861450.3.peg.1908"/>
<dbReference type="InterPro" id="IPR003439">
    <property type="entry name" value="ABC_transporter-like_ATP-bd"/>
</dbReference>
<dbReference type="Gene3D" id="3.40.50.300">
    <property type="entry name" value="P-loop containing nucleotide triphosphate hydrolases"/>
    <property type="match status" value="1"/>
</dbReference>
<organism evidence="10 11">
    <name type="scientific">Anaeroglobus geminatus F0357</name>
    <dbReference type="NCBI Taxonomy" id="861450"/>
    <lineage>
        <taxon>Bacteria</taxon>
        <taxon>Bacillati</taxon>
        <taxon>Bacillota</taxon>
        <taxon>Negativicutes</taxon>
        <taxon>Veillonellales</taxon>
        <taxon>Veillonellaceae</taxon>
        <taxon>Anaeroglobus</taxon>
    </lineage>
</organism>
<dbReference type="InterPro" id="IPR027417">
    <property type="entry name" value="P-loop_NTPase"/>
</dbReference>
<evidence type="ECO:0000313" key="11">
    <source>
        <dbReference type="Proteomes" id="UP000005481"/>
    </source>
</evidence>
<dbReference type="AlphaFoldDB" id="G9YK69"/>
<dbReference type="GO" id="GO:0043190">
    <property type="term" value="C:ATP-binding cassette (ABC) transporter complex"/>
    <property type="evidence" value="ECO:0007669"/>
    <property type="project" value="TreeGrafter"/>
</dbReference>
<evidence type="ECO:0000256" key="6">
    <source>
        <dbReference type="ARBA" id="ARBA00022840"/>
    </source>
</evidence>
<gene>
    <name evidence="10" type="ORF">HMPREF0080_02079</name>
</gene>
<reference evidence="10 11" key="1">
    <citation type="submission" date="2011-08" db="EMBL/GenBank/DDBJ databases">
        <authorList>
            <person name="Weinstock G."/>
            <person name="Sodergren E."/>
            <person name="Clifton S."/>
            <person name="Fulton L."/>
            <person name="Fulton B."/>
            <person name="Courtney L."/>
            <person name="Fronick C."/>
            <person name="Harrison M."/>
            <person name="Strong C."/>
            <person name="Farmer C."/>
            <person name="Delahaunty K."/>
            <person name="Markovic C."/>
            <person name="Hall O."/>
            <person name="Minx P."/>
            <person name="Tomlinson C."/>
            <person name="Mitreva M."/>
            <person name="Hou S."/>
            <person name="Chen J."/>
            <person name="Wollam A."/>
            <person name="Pepin K.H."/>
            <person name="Johnson M."/>
            <person name="Bhonagiri V."/>
            <person name="Zhang X."/>
            <person name="Suruliraj S."/>
            <person name="Warren W."/>
            <person name="Chinwalla A."/>
            <person name="Mardis E.R."/>
            <person name="Wilson R.K."/>
        </authorList>
    </citation>
    <scope>NUCLEOTIDE SEQUENCE [LARGE SCALE GENOMIC DNA]</scope>
    <source>
        <strain evidence="10 11">F0357</strain>
    </source>
</reference>
<dbReference type="PANTHER" id="PTHR43553:SF24">
    <property type="entry name" value="ENERGY-COUPLING FACTOR TRANSPORTER ATP-BINDING PROTEIN ECFA1"/>
    <property type="match status" value="1"/>
</dbReference>
<dbReference type="Proteomes" id="UP000005481">
    <property type="component" value="Unassembled WGS sequence"/>
</dbReference>
<keyword evidence="11" id="KW-1185">Reference proteome</keyword>
<dbReference type="RefSeq" id="WP_006791039.1">
    <property type="nucleotide sequence ID" value="NZ_JH417615.1"/>
</dbReference>
<dbReference type="Pfam" id="PF00005">
    <property type="entry name" value="ABC_tran"/>
    <property type="match status" value="1"/>
</dbReference>
<feature type="domain" description="ABC transporter" evidence="9">
    <location>
        <begin position="10"/>
        <end position="241"/>
    </location>
</feature>
<evidence type="ECO:0000256" key="3">
    <source>
        <dbReference type="ARBA" id="ARBA00022448"/>
    </source>
</evidence>
<dbReference type="PROSITE" id="PS50893">
    <property type="entry name" value="ABC_TRANSPORTER_2"/>
    <property type="match status" value="1"/>
</dbReference>